<sequence length="67" mass="7784">MRFFAIFIPPIAVLMAGKPFQAIIALLLWFCLWVPGSLYAWGIVSDYKADKRMIEQVRLQKQLNNQN</sequence>
<name>A0A9Q4B288_SALAG</name>
<organism evidence="7 8">
    <name type="scientific">Salipaludibacillus agaradhaerens</name>
    <name type="common">Bacillus agaradhaerens</name>
    <dbReference type="NCBI Taxonomy" id="76935"/>
    <lineage>
        <taxon>Bacteria</taxon>
        <taxon>Bacillati</taxon>
        <taxon>Bacillota</taxon>
        <taxon>Bacilli</taxon>
        <taxon>Bacillales</taxon>
        <taxon>Bacillaceae</taxon>
    </lineage>
</organism>
<evidence type="ECO:0000313" key="7">
    <source>
        <dbReference type="EMBL" id="MCR6096866.1"/>
    </source>
</evidence>
<keyword evidence="8" id="KW-1185">Reference proteome</keyword>
<keyword evidence="4 6" id="KW-1133">Transmembrane helix</keyword>
<protein>
    <submittedName>
        <fullName evidence="7">YqaE/Pmp3 family membrane protein</fullName>
    </submittedName>
</protein>
<dbReference type="Proteomes" id="UP001057753">
    <property type="component" value="Unassembled WGS sequence"/>
</dbReference>
<gene>
    <name evidence="7" type="ORF">HXA33_09890</name>
</gene>
<dbReference type="GO" id="GO:0016020">
    <property type="term" value="C:membrane"/>
    <property type="evidence" value="ECO:0007669"/>
    <property type="project" value="UniProtKB-SubCell"/>
</dbReference>
<dbReference type="InterPro" id="IPR000612">
    <property type="entry name" value="PMP3"/>
</dbReference>
<evidence type="ECO:0000256" key="5">
    <source>
        <dbReference type="ARBA" id="ARBA00023136"/>
    </source>
</evidence>
<dbReference type="Pfam" id="PF01679">
    <property type="entry name" value="Pmp3"/>
    <property type="match status" value="1"/>
</dbReference>
<evidence type="ECO:0000256" key="2">
    <source>
        <dbReference type="ARBA" id="ARBA00009530"/>
    </source>
</evidence>
<reference evidence="7" key="1">
    <citation type="submission" date="2020-06" db="EMBL/GenBank/DDBJ databases">
        <title>Insight into the genomes of haloalkaliphilic bacilli from Kenyan soda lakes.</title>
        <authorList>
            <person name="Mwirichia R."/>
            <person name="Villamizar G.C."/>
            <person name="Poehlein A."/>
            <person name="Mugweru J."/>
            <person name="Kipnyargis A."/>
            <person name="Kiplimo D."/>
            <person name="Orwa P."/>
            <person name="Daniel R."/>
        </authorList>
    </citation>
    <scope>NUCLEOTIDE SEQUENCE</scope>
    <source>
        <strain evidence="7">B1096_S55</strain>
    </source>
</reference>
<evidence type="ECO:0000256" key="4">
    <source>
        <dbReference type="ARBA" id="ARBA00022989"/>
    </source>
</evidence>
<dbReference type="RefSeq" id="WP_257821352.1">
    <property type="nucleotide sequence ID" value="NZ_JABXYM010000001.1"/>
</dbReference>
<evidence type="ECO:0000256" key="6">
    <source>
        <dbReference type="SAM" id="Phobius"/>
    </source>
</evidence>
<keyword evidence="3 6" id="KW-0812">Transmembrane</keyword>
<evidence type="ECO:0000313" key="8">
    <source>
        <dbReference type="Proteomes" id="UP001057753"/>
    </source>
</evidence>
<keyword evidence="5 6" id="KW-0472">Membrane</keyword>
<dbReference type="EMBL" id="JABXYM010000001">
    <property type="protein sequence ID" value="MCR6096866.1"/>
    <property type="molecule type" value="Genomic_DNA"/>
</dbReference>
<evidence type="ECO:0000256" key="3">
    <source>
        <dbReference type="ARBA" id="ARBA00022692"/>
    </source>
</evidence>
<evidence type="ECO:0000256" key="1">
    <source>
        <dbReference type="ARBA" id="ARBA00004370"/>
    </source>
</evidence>
<comment type="subcellular location">
    <subcellularLocation>
        <location evidence="1">Membrane</location>
    </subcellularLocation>
</comment>
<comment type="caution">
    <text evidence="7">The sequence shown here is derived from an EMBL/GenBank/DDBJ whole genome shotgun (WGS) entry which is preliminary data.</text>
</comment>
<accession>A0A9Q4B288</accession>
<proteinExistence type="inferred from homology"/>
<comment type="similarity">
    <text evidence="2">Belongs to the UPF0057 (PMP3) family.</text>
</comment>
<dbReference type="AlphaFoldDB" id="A0A9Q4B288"/>
<feature type="transmembrane region" description="Helical" evidence="6">
    <location>
        <begin position="20"/>
        <end position="44"/>
    </location>
</feature>